<dbReference type="InterPro" id="IPR039537">
    <property type="entry name" value="Retrotran_Ty1/copia-like"/>
</dbReference>
<feature type="compositionally biased region" description="Basic and acidic residues" evidence="6">
    <location>
        <begin position="154"/>
        <end position="166"/>
    </location>
</feature>
<evidence type="ECO:0000256" key="5">
    <source>
        <dbReference type="PROSITE-ProRule" id="PRU00047"/>
    </source>
</evidence>
<feature type="domain" description="Integrase catalytic" evidence="8">
    <location>
        <begin position="490"/>
        <end position="656"/>
    </location>
</feature>
<dbReference type="PROSITE" id="PS50158">
    <property type="entry name" value="ZF_CCHC"/>
    <property type="match status" value="1"/>
</dbReference>
<feature type="region of interest" description="Disordered" evidence="6">
    <location>
        <begin position="763"/>
        <end position="796"/>
    </location>
</feature>
<reference evidence="9 10" key="1">
    <citation type="submission" date="2024-04" db="EMBL/GenBank/DDBJ databases">
        <authorList>
            <person name="Fracassetti M."/>
        </authorList>
    </citation>
    <scope>NUCLEOTIDE SEQUENCE [LARGE SCALE GENOMIC DNA]</scope>
</reference>
<dbReference type="Pfam" id="PF22936">
    <property type="entry name" value="Pol_BBD"/>
    <property type="match status" value="1"/>
</dbReference>
<dbReference type="SUPFAM" id="SSF56672">
    <property type="entry name" value="DNA/RNA polymerases"/>
    <property type="match status" value="1"/>
</dbReference>
<evidence type="ECO:0000313" key="10">
    <source>
        <dbReference type="Proteomes" id="UP001497516"/>
    </source>
</evidence>
<organism evidence="9 10">
    <name type="scientific">Linum trigynum</name>
    <dbReference type="NCBI Taxonomy" id="586398"/>
    <lineage>
        <taxon>Eukaryota</taxon>
        <taxon>Viridiplantae</taxon>
        <taxon>Streptophyta</taxon>
        <taxon>Embryophyta</taxon>
        <taxon>Tracheophyta</taxon>
        <taxon>Spermatophyta</taxon>
        <taxon>Magnoliopsida</taxon>
        <taxon>eudicotyledons</taxon>
        <taxon>Gunneridae</taxon>
        <taxon>Pentapetalae</taxon>
        <taxon>rosids</taxon>
        <taxon>fabids</taxon>
        <taxon>Malpighiales</taxon>
        <taxon>Linaceae</taxon>
        <taxon>Linum</taxon>
    </lineage>
</organism>
<evidence type="ECO:0000259" key="8">
    <source>
        <dbReference type="PROSITE" id="PS50994"/>
    </source>
</evidence>
<keyword evidence="2" id="KW-0479">Metal-binding</keyword>
<dbReference type="GO" id="GO:0004190">
    <property type="term" value="F:aspartic-type endopeptidase activity"/>
    <property type="evidence" value="ECO:0007669"/>
    <property type="project" value="UniProtKB-KW"/>
</dbReference>
<evidence type="ECO:0000256" key="3">
    <source>
        <dbReference type="ARBA" id="ARBA00022750"/>
    </source>
</evidence>
<evidence type="ECO:0000256" key="6">
    <source>
        <dbReference type="SAM" id="MobiDB-lite"/>
    </source>
</evidence>
<evidence type="ECO:0000259" key="7">
    <source>
        <dbReference type="PROSITE" id="PS50158"/>
    </source>
</evidence>
<dbReference type="Pfam" id="PF14223">
    <property type="entry name" value="Retrotran_gag_2"/>
    <property type="match status" value="1"/>
</dbReference>
<dbReference type="Pfam" id="PF00098">
    <property type="entry name" value="zf-CCHC"/>
    <property type="match status" value="1"/>
</dbReference>
<dbReference type="Pfam" id="PF25597">
    <property type="entry name" value="SH3_retrovirus"/>
    <property type="match status" value="1"/>
</dbReference>
<dbReference type="PANTHER" id="PTHR42648">
    <property type="entry name" value="TRANSPOSASE, PUTATIVE-RELATED"/>
    <property type="match status" value="1"/>
</dbReference>
<keyword evidence="5" id="KW-0862">Zinc</keyword>
<dbReference type="SMART" id="SM00343">
    <property type="entry name" value="ZnF_C2HC"/>
    <property type="match status" value="1"/>
</dbReference>
<dbReference type="InterPro" id="IPR012337">
    <property type="entry name" value="RNaseH-like_sf"/>
</dbReference>
<dbReference type="InterPro" id="IPR001584">
    <property type="entry name" value="Integrase_cat-core"/>
</dbReference>
<dbReference type="GO" id="GO:0015074">
    <property type="term" value="P:DNA integration"/>
    <property type="evidence" value="ECO:0007669"/>
    <property type="project" value="InterPro"/>
</dbReference>
<feature type="compositionally biased region" description="Basic and acidic residues" evidence="6">
    <location>
        <begin position="193"/>
        <end position="215"/>
    </location>
</feature>
<keyword evidence="5" id="KW-0863">Zinc-finger</keyword>
<dbReference type="InterPro" id="IPR001878">
    <property type="entry name" value="Znf_CCHC"/>
</dbReference>
<evidence type="ECO:0000256" key="2">
    <source>
        <dbReference type="ARBA" id="ARBA00022723"/>
    </source>
</evidence>
<dbReference type="Proteomes" id="UP001497516">
    <property type="component" value="Chromosome 6"/>
</dbReference>
<dbReference type="InterPro" id="IPR043502">
    <property type="entry name" value="DNA/RNA_pol_sf"/>
</dbReference>
<name>A0AAV2F216_9ROSI</name>
<dbReference type="InterPro" id="IPR025724">
    <property type="entry name" value="GAG-pre-integrase_dom"/>
</dbReference>
<feature type="domain" description="CCHC-type" evidence="7">
    <location>
        <begin position="228"/>
        <end position="244"/>
    </location>
</feature>
<keyword evidence="1" id="KW-0645">Protease</keyword>
<feature type="region of interest" description="Disordered" evidence="6">
    <location>
        <begin position="187"/>
        <end position="219"/>
    </location>
</feature>
<dbReference type="EMBL" id="OZ034819">
    <property type="protein sequence ID" value="CAL1392261.1"/>
    <property type="molecule type" value="Genomic_DNA"/>
</dbReference>
<proteinExistence type="predicted"/>
<evidence type="ECO:0000256" key="1">
    <source>
        <dbReference type="ARBA" id="ARBA00022670"/>
    </source>
</evidence>
<keyword evidence="4" id="KW-0378">Hydrolase</keyword>
<sequence>MRSLGVWAAIEGDDPVDEEKDQGALAAISQSVPDSVMMSIEASEMAAEAWEEIRKMRIGEERVKKSTIQALKRQFDRLIMDDSEEIGEFATKLISLVSEIRTMGGELKDAQVVERFFSAVPDRFSSIISTIEQWGDVEAMSVSEAVGRLKAFDRSTRTRRSERNEDGNDQLMMVTRGQIKNMIQKGRIIGEGSSERSHASRQDDDVERRNSDVKKEKKHRKFDKSKIKCFNCNVMGHFASECRKPKRERANLVLEEDDDVDEPALLMMESCEIATLGVASKGEVYLSEERVLPKLIGSQTHSWYLDSGASNHMTGIVEKFVELDESIQGKVKFGDGSSVEICGRGSVLLQCGTGEQKVLTNVYYIPQLKNNIISMGQLDENGCKIVIEDGVMCVLDRQRKMLAKVKRARNRLYILSITEAQPVCLMTKHNDESWLWHSRFGHVNFLSLRRLVQGNMVNGMPLIDHVEKICDVCMVGKQRRNSFPGKAKYRATEPLQLVHGDLCGPITPSTHGGKRYFLLLVDDYSRYMWVVLIKNKAEAFNAIKKIQVMAEVESGCKLKILRTDRGGEFTSNELESYCENLGMKHQLTAPYSPQQNGIVERRNQTIVGMARSLLKSMNVPATFWGEAVMTTVYLLNRAPTKSVIGKTPYEAWHKHKPDVRHLRTFGCVAHVKTVGKHLSKLEDRSKPMVFIGYESPVSKAYRMYNPATQKLVVTRDVVFDEGRKWDWTKDDHHKDMAVRGSFFFQINASPVINDKLPQGEQEHYVTEPGTPNSHIISTHEDNEATPGSSSVGPRGIRNLDDVYNDTSMVDLEECLFCMEEPSNFLEAKKQAKWLKAMKEELKSIIDNKTWELVDLPRGHKPIGLKWVFKLKKDSNGVVTRHKARLVAKGYVQKYGVDFEEVFAPVARMESIKLMLALAAQRGWEVHHMDVKSAFLNGELKEEVYVLQPPGFEVCGEEHKVLKLHKALYGLRQSPRAWNTKLDKTLKSLGFVKSPVEHAIYRRNKNQSNLIVRVYVDDLIITGDNVEDLHSFK</sequence>
<dbReference type="Pfam" id="PF00665">
    <property type="entry name" value="rve"/>
    <property type="match status" value="1"/>
</dbReference>
<dbReference type="GO" id="GO:0006508">
    <property type="term" value="P:proteolysis"/>
    <property type="evidence" value="ECO:0007669"/>
    <property type="project" value="UniProtKB-KW"/>
</dbReference>
<dbReference type="PANTHER" id="PTHR42648:SF25">
    <property type="entry name" value="RNA-DIRECTED DNA POLYMERASE"/>
    <property type="match status" value="1"/>
</dbReference>
<dbReference type="InterPro" id="IPR036397">
    <property type="entry name" value="RNaseH_sf"/>
</dbReference>
<gene>
    <name evidence="9" type="ORF">LTRI10_LOCUS32923</name>
</gene>
<keyword evidence="3" id="KW-0064">Aspartyl protease</keyword>
<dbReference type="AlphaFoldDB" id="A0AAV2F216"/>
<dbReference type="Gene3D" id="4.10.60.10">
    <property type="entry name" value="Zinc finger, CCHC-type"/>
    <property type="match status" value="1"/>
</dbReference>
<evidence type="ECO:0000256" key="4">
    <source>
        <dbReference type="ARBA" id="ARBA00022801"/>
    </source>
</evidence>
<evidence type="ECO:0000313" key="9">
    <source>
        <dbReference type="EMBL" id="CAL1392261.1"/>
    </source>
</evidence>
<dbReference type="InterPro" id="IPR036875">
    <property type="entry name" value="Znf_CCHC_sf"/>
</dbReference>
<protein>
    <submittedName>
        <fullName evidence="9">Uncharacterized protein</fullName>
    </submittedName>
</protein>
<dbReference type="Pfam" id="PF07727">
    <property type="entry name" value="RVT_2"/>
    <property type="match status" value="1"/>
</dbReference>
<dbReference type="GO" id="GO:0003676">
    <property type="term" value="F:nucleic acid binding"/>
    <property type="evidence" value="ECO:0007669"/>
    <property type="project" value="InterPro"/>
</dbReference>
<dbReference type="GO" id="GO:0008270">
    <property type="term" value="F:zinc ion binding"/>
    <property type="evidence" value="ECO:0007669"/>
    <property type="project" value="UniProtKB-KW"/>
</dbReference>
<dbReference type="Gene3D" id="3.30.420.10">
    <property type="entry name" value="Ribonuclease H-like superfamily/Ribonuclease H"/>
    <property type="match status" value="1"/>
</dbReference>
<keyword evidence="10" id="KW-1185">Reference proteome</keyword>
<dbReference type="InterPro" id="IPR013103">
    <property type="entry name" value="RVT_2"/>
</dbReference>
<dbReference type="PROSITE" id="PS50994">
    <property type="entry name" value="INTEGRASE"/>
    <property type="match status" value="1"/>
</dbReference>
<dbReference type="InterPro" id="IPR054722">
    <property type="entry name" value="PolX-like_BBD"/>
</dbReference>
<dbReference type="InterPro" id="IPR057670">
    <property type="entry name" value="SH3_retrovirus"/>
</dbReference>
<feature type="region of interest" description="Disordered" evidence="6">
    <location>
        <begin position="154"/>
        <end position="173"/>
    </location>
</feature>
<dbReference type="SUPFAM" id="SSF57756">
    <property type="entry name" value="Retrovirus zinc finger-like domains"/>
    <property type="match status" value="1"/>
</dbReference>
<accession>A0AAV2F216</accession>
<dbReference type="Pfam" id="PF13976">
    <property type="entry name" value="gag_pre-integrs"/>
    <property type="match status" value="1"/>
</dbReference>
<dbReference type="SUPFAM" id="SSF53098">
    <property type="entry name" value="Ribonuclease H-like"/>
    <property type="match status" value="1"/>
</dbReference>